<dbReference type="RefSeq" id="WP_163941987.1">
    <property type="nucleotide sequence ID" value="NZ_JAAFZH010000001.1"/>
</dbReference>
<reference evidence="1 2" key="1">
    <citation type="submission" date="2020-02" db="EMBL/GenBank/DDBJ databases">
        <title>Draft genome sequence of two Spirosoma agri KCTC 52727 and Spirosoma terrae KCTC 52035.</title>
        <authorList>
            <person name="Rojas J."/>
            <person name="Ambika Manirajan B."/>
            <person name="Suarez C."/>
            <person name="Ratering S."/>
            <person name="Schnell S."/>
        </authorList>
    </citation>
    <scope>NUCLEOTIDE SEQUENCE [LARGE SCALE GENOMIC DNA]</scope>
    <source>
        <strain evidence="1 2">KCTC 52035</strain>
    </source>
</reference>
<sequence>MRLTWTFYPKQQPAVTLTVIYLPKLDGQSSAGYLEINSNTAYVGWNSFRVFNHGDQTEKKALFASLIRVDQFNPVAIDN</sequence>
<dbReference type="EMBL" id="JAAFZH010000001">
    <property type="protein sequence ID" value="NDU93637.1"/>
    <property type="molecule type" value="Genomic_DNA"/>
</dbReference>
<comment type="caution">
    <text evidence="1">The sequence shown here is derived from an EMBL/GenBank/DDBJ whole genome shotgun (WGS) entry which is preliminary data.</text>
</comment>
<keyword evidence="2" id="KW-1185">Reference proteome</keyword>
<proteinExistence type="predicted"/>
<evidence type="ECO:0000313" key="1">
    <source>
        <dbReference type="EMBL" id="NDU93637.1"/>
    </source>
</evidence>
<evidence type="ECO:0000313" key="2">
    <source>
        <dbReference type="Proteomes" id="UP000474175"/>
    </source>
</evidence>
<gene>
    <name evidence="1" type="ORF">GK108_02025</name>
</gene>
<protein>
    <submittedName>
        <fullName evidence="1">Uncharacterized protein</fullName>
    </submittedName>
</protein>
<dbReference type="AlphaFoldDB" id="A0A6L9L2L3"/>
<dbReference type="Proteomes" id="UP000474175">
    <property type="component" value="Unassembled WGS sequence"/>
</dbReference>
<name>A0A6L9L2L3_9BACT</name>
<organism evidence="1 2">
    <name type="scientific">Spirosoma terrae</name>
    <dbReference type="NCBI Taxonomy" id="1968276"/>
    <lineage>
        <taxon>Bacteria</taxon>
        <taxon>Pseudomonadati</taxon>
        <taxon>Bacteroidota</taxon>
        <taxon>Cytophagia</taxon>
        <taxon>Cytophagales</taxon>
        <taxon>Cytophagaceae</taxon>
        <taxon>Spirosoma</taxon>
    </lineage>
</organism>
<accession>A0A6L9L2L3</accession>